<name>A0A316Z7X7_9BASI</name>
<evidence type="ECO:0000313" key="4">
    <source>
        <dbReference type="Proteomes" id="UP000245946"/>
    </source>
</evidence>
<dbReference type="Proteomes" id="UP000245946">
    <property type="component" value="Unassembled WGS sequence"/>
</dbReference>
<dbReference type="GeneID" id="37273474"/>
<keyword evidence="2" id="KW-0732">Signal</keyword>
<proteinExistence type="predicted"/>
<feature type="chain" id="PRO_5016258873" evidence="2">
    <location>
        <begin position="28"/>
        <end position="158"/>
    </location>
</feature>
<evidence type="ECO:0000313" key="3">
    <source>
        <dbReference type="EMBL" id="PWN96273.1"/>
    </source>
</evidence>
<gene>
    <name evidence="3" type="ORF">FA09DRAFT_97832</name>
</gene>
<sequence>MLPPHPASAPCWRLHLCMSCMCSGRLARICQTCRRACDDGTSTGPPSVCFRSRLCSSECGAPHGLDCQADCVRDAALLLRGSSSSLAPVRCACRPLSIAAAAERTQSMAAHAFRTAGEHPRLVRDESRARQTTPNVEHAARATQHAGLELLSLAAASA</sequence>
<reference evidence="3 4" key="1">
    <citation type="journal article" date="2018" name="Mol. Biol. Evol.">
        <title>Broad Genomic Sampling Reveals a Smut Pathogenic Ancestry of the Fungal Clade Ustilaginomycotina.</title>
        <authorList>
            <person name="Kijpornyongpan T."/>
            <person name="Mondo S.J."/>
            <person name="Barry K."/>
            <person name="Sandor L."/>
            <person name="Lee J."/>
            <person name="Lipzen A."/>
            <person name="Pangilinan J."/>
            <person name="LaButti K."/>
            <person name="Hainaut M."/>
            <person name="Henrissat B."/>
            <person name="Grigoriev I.V."/>
            <person name="Spatafora J.W."/>
            <person name="Aime M.C."/>
        </authorList>
    </citation>
    <scope>NUCLEOTIDE SEQUENCE [LARGE SCALE GENOMIC DNA]</scope>
    <source>
        <strain evidence="3 4">MCA 4186</strain>
    </source>
</reference>
<dbReference type="EMBL" id="KZ819300">
    <property type="protein sequence ID" value="PWN96273.1"/>
    <property type="molecule type" value="Genomic_DNA"/>
</dbReference>
<evidence type="ECO:0000256" key="1">
    <source>
        <dbReference type="SAM" id="MobiDB-lite"/>
    </source>
</evidence>
<protein>
    <submittedName>
        <fullName evidence="3">Uncharacterized protein</fullName>
    </submittedName>
</protein>
<dbReference type="RefSeq" id="XP_025596552.1">
    <property type="nucleotide sequence ID" value="XM_025745930.1"/>
</dbReference>
<organism evidence="3 4">
    <name type="scientific">Tilletiopsis washingtonensis</name>
    <dbReference type="NCBI Taxonomy" id="58919"/>
    <lineage>
        <taxon>Eukaryota</taxon>
        <taxon>Fungi</taxon>
        <taxon>Dikarya</taxon>
        <taxon>Basidiomycota</taxon>
        <taxon>Ustilaginomycotina</taxon>
        <taxon>Exobasidiomycetes</taxon>
        <taxon>Entylomatales</taxon>
        <taxon>Entylomatales incertae sedis</taxon>
        <taxon>Tilletiopsis</taxon>
    </lineage>
</organism>
<feature type="region of interest" description="Disordered" evidence="1">
    <location>
        <begin position="116"/>
        <end position="138"/>
    </location>
</feature>
<dbReference type="AlphaFoldDB" id="A0A316Z7X7"/>
<feature type="signal peptide" evidence="2">
    <location>
        <begin position="1"/>
        <end position="27"/>
    </location>
</feature>
<evidence type="ECO:0000256" key="2">
    <source>
        <dbReference type="SAM" id="SignalP"/>
    </source>
</evidence>
<feature type="compositionally biased region" description="Basic and acidic residues" evidence="1">
    <location>
        <begin position="116"/>
        <end position="129"/>
    </location>
</feature>
<keyword evidence="4" id="KW-1185">Reference proteome</keyword>
<accession>A0A316Z7X7</accession>